<dbReference type="PANTHER" id="PTHR31306">
    <property type="entry name" value="ALPHA-1,6-MANNOSYLTRANSFERASE MNN11-RELATED"/>
    <property type="match status" value="1"/>
</dbReference>
<dbReference type="Gene3D" id="3.90.550.10">
    <property type="entry name" value="Spore Coat Polysaccharide Biosynthesis Protein SpsA, Chain A"/>
    <property type="match status" value="1"/>
</dbReference>
<keyword evidence="5" id="KW-0472">Membrane</keyword>
<feature type="transmembrane region" description="Helical" evidence="5">
    <location>
        <begin position="126"/>
        <end position="144"/>
    </location>
</feature>
<reference evidence="6 7" key="1">
    <citation type="submission" date="2018-03" db="EMBL/GenBank/DDBJ databases">
        <title>Genomes of Pezizomycetes fungi and the evolution of truffles.</title>
        <authorList>
            <person name="Murat C."/>
            <person name="Payen T."/>
            <person name="Noel B."/>
            <person name="Kuo A."/>
            <person name="Martin F.M."/>
        </authorList>
    </citation>
    <scope>NUCLEOTIDE SEQUENCE [LARGE SCALE GENOMIC DNA]</scope>
    <source>
        <strain evidence="6">091103-1</strain>
    </source>
</reference>
<dbReference type="Proteomes" id="UP000246991">
    <property type="component" value="Unassembled WGS sequence"/>
</dbReference>
<dbReference type="InterPro" id="IPR029044">
    <property type="entry name" value="Nucleotide-diphossugar_trans"/>
</dbReference>
<organism evidence="6 7">
    <name type="scientific">Tuber magnatum</name>
    <name type="common">white Piedmont truffle</name>
    <dbReference type="NCBI Taxonomy" id="42249"/>
    <lineage>
        <taxon>Eukaryota</taxon>
        <taxon>Fungi</taxon>
        <taxon>Dikarya</taxon>
        <taxon>Ascomycota</taxon>
        <taxon>Pezizomycotina</taxon>
        <taxon>Pezizomycetes</taxon>
        <taxon>Pezizales</taxon>
        <taxon>Tuberaceae</taxon>
        <taxon>Tuber</taxon>
    </lineage>
</organism>
<feature type="compositionally biased region" description="Polar residues" evidence="4">
    <location>
        <begin position="1"/>
        <end position="25"/>
    </location>
</feature>
<gene>
    <name evidence="6" type="ORF">C7212DRAFT_228571</name>
</gene>
<comment type="caution">
    <text evidence="6">The sequence shown here is derived from an EMBL/GenBank/DDBJ whole genome shotgun (WGS) entry which is preliminary data.</text>
</comment>
<sequence>MSAGSNFWGSDSDNNNNGYAGSRASTPGLPLSRSHSPLPSDRPSPPTSASGGGIWPARKGISNGSANIGGYLPARKFLGKHLRKLSTTLPTYSPFSPPYSASYGTPSTPFPSSRLRSCFSLKRSKLSTFLLLIAALVIFVFTYLHHNPVSSKIRYASGGSKIVIILAANQGGGVMSWKGAKEWAVERDSIANKKAYAERWGYHLEIKDMSTKKRYAHEWRESWEKVDVIKQTMRQYPKAEWFWWLDLNTFIMEPSISLHSHIFQHIQNVTYRDINVYNPLNITHPLSKSDFFYLDDVSLSPVGDDRAESINLIIPQDCGGFNLGSFLIRRSEWSERLLDIWWDPVGYEQKHMEWEHKEQDALEYLYTNQPWIRTGTSFIPQRMINSFPPGACAETPDDNRIFYDEKDRDFIVNMAGCEWGRDCWGEMAYYRQLSEKLNSGWWKKSFR</sequence>
<keyword evidence="5" id="KW-0812">Transmembrane</keyword>
<dbReference type="GO" id="GO:0006487">
    <property type="term" value="P:protein N-linked glycosylation"/>
    <property type="evidence" value="ECO:0007669"/>
    <property type="project" value="TreeGrafter"/>
</dbReference>
<name>A0A317SCS7_9PEZI</name>
<dbReference type="STRING" id="42249.A0A317SCS7"/>
<keyword evidence="2" id="KW-0328">Glycosyltransferase</keyword>
<keyword evidence="7" id="KW-1185">Reference proteome</keyword>
<dbReference type="GO" id="GO:0000139">
    <property type="term" value="C:Golgi membrane"/>
    <property type="evidence" value="ECO:0007669"/>
    <property type="project" value="TreeGrafter"/>
</dbReference>
<evidence type="ECO:0000256" key="2">
    <source>
        <dbReference type="ARBA" id="ARBA00022676"/>
    </source>
</evidence>
<dbReference type="Pfam" id="PF05637">
    <property type="entry name" value="Glyco_transf_34"/>
    <property type="match status" value="1"/>
</dbReference>
<proteinExistence type="inferred from homology"/>
<dbReference type="FunFam" id="3.90.550.10:FF:000117">
    <property type="entry name" value="Glycosyltransferase family 34 protein"/>
    <property type="match status" value="1"/>
</dbReference>
<evidence type="ECO:0000313" key="6">
    <source>
        <dbReference type="EMBL" id="PWW72293.1"/>
    </source>
</evidence>
<protein>
    <submittedName>
        <fullName evidence="6">Glycosyltransferase Family 34 protein</fullName>
    </submittedName>
</protein>
<evidence type="ECO:0000313" key="7">
    <source>
        <dbReference type="Proteomes" id="UP000246991"/>
    </source>
</evidence>
<accession>A0A317SCS7</accession>
<keyword evidence="5" id="KW-1133">Transmembrane helix</keyword>
<evidence type="ECO:0000256" key="1">
    <source>
        <dbReference type="ARBA" id="ARBA00005664"/>
    </source>
</evidence>
<dbReference type="InterPro" id="IPR008630">
    <property type="entry name" value="Glyco_trans_34"/>
</dbReference>
<dbReference type="AlphaFoldDB" id="A0A317SCS7"/>
<dbReference type="PANTHER" id="PTHR31306:SF5">
    <property type="entry name" value="ALPHA-1,6-MANNOSYLTRANSFERASE MNN10-RELATED"/>
    <property type="match status" value="1"/>
</dbReference>
<dbReference type="GO" id="GO:0016757">
    <property type="term" value="F:glycosyltransferase activity"/>
    <property type="evidence" value="ECO:0007669"/>
    <property type="project" value="UniProtKB-KW"/>
</dbReference>
<dbReference type="OrthoDB" id="407658at2759"/>
<keyword evidence="3 6" id="KW-0808">Transferase</keyword>
<evidence type="ECO:0000256" key="5">
    <source>
        <dbReference type="SAM" id="Phobius"/>
    </source>
</evidence>
<feature type="region of interest" description="Disordered" evidence="4">
    <location>
        <begin position="1"/>
        <end position="56"/>
    </location>
</feature>
<feature type="compositionally biased region" description="Low complexity" evidence="4">
    <location>
        <begin position="29"/>
        <end position="39"/>
    </location>
</feature>
<dbReference type="EMBL" id="PYWC01000110">
    <property type="protein sequence ID" value="PWW72293.1"/>
    <property type="molecule type" value="Genomic_DNA"/>
</dbReference>
<comment type="similarity">
    <text evidence="1">Belongs to the glycosyltransferase 34 family.</text>
</comment>
<evidence type="ECO:0000256" key="4">
    <source>
        <dbReference type="SAM" id="MobiDB-lite"/>
    </source>
</evidence>
<evidence type="ECO:0000256" key="3">
    <source>
        <dbReference type="ARBA" id="ARBA00022679"/>
    </source>
</evidence>